<feature type="compositionally biased region" description="Pro residues" evidence="1">
    <location>
        <begin position="516"/>
        <end position="531"/>
    </location>
</feature>
<reference evidence="3 4" key="1">
    <citation type="journal article" date="2023" name="Plants (Basel)">
        <title>Bridging the Gap: Combining Genomics and Transcriptomics Approaches to Understand Stylosanthes scabra, an Orphan Legume from the Brazilian Caatinga.</title>
        <authorList>
            <person name="Ferreira-Neto J.R.C."/>
            <person name="da Silva M.D."/>
            <person name="Binneck E."/>
            <person name="de Melo N.F."/>
            <person name="da Silva R.H."/>
            <person name="de Melo A.L.T.M."/>
            <person name="Pandolfi V."/>
            <person name="Bustamante F.O."/>
            <person name="Brasileiro-Vidal A.C."/>
            <person name="Benko-Iseppon A.M."/>
        </authorList>
    </citation>
    <scope>NUCLEOTIDE SEQUENCE [LARGE SCALE GENOMIC DNA]</scope>
    <source>
        <tissue evidence="3">Leaves</tissue>
    </source>
</reference>
<feature type="domain" description="Putative plant transposon protein" evidence="2">
    <location>
        <begin position="57"/>
        <end position="251"/>
    </location>
</feature>
<organism evidence="3 4">
    <name type="scientific">Stylosanthes scabra</name>
    <dbReference type="NCBI Taxonomy" id="79078"/>
    <lineage>
        <taxon>Eukaryota</taxon>
        <taxon>Viridiplantae</taxon>
        <taxon>Streptophyta</taxon>
        <taxon>Embryophyta</taxon>
        <taxon>Tracheophyta</taxon>
        <taxon>Spermatophyta</taxon>
        <taxon>Magnoliopsida</taxon>
        <taxon>eudicotyledons</taxon>
        <taxon>Gunneridae</taxon>
        <taxon>Pentapetalae</taxon>
        <taxon>rosids</taxon>
        <taxon>fabids</taxon>
        <taxon>Fabales</taxon>
        <taxon>Fabaceae</taxon>
        <taxon>Papilionoideae</taxon>
        <taxon>50 kb inversion clade</taxon>
        <taxon>dalbergioids sensu lato</taxon>
        <taxon>Dalbergieae</taxon>
        <taxon>Pterocarpus clade</taxon>
        <taxon>Stylosanthes</taxon>
    </lineage>
</organism>
<evidence type="ECO:0000256" key="1">
    <source>
        <dbReference type="SAM" id="MobiDB-lite"/>
    </source>
</evidence>
<feature type="compositionally biased region" description="Low complexity" evidence="1">
    <location>
        <begin position="314"/>
        <end position="325"/>
    </location>
</feature>
<sequence length="531" mass="61307">MASSSAPVTVFYEHRFRKEFNQQLFESHVRRKKVIPEVGFNLDKGEYPQIMEQILLRGWRRLAAPMTGVSKLLVQEFYANAAVCDEDAANEDELPYKSFVRGIKVDFSPDNIWRVMRFKSATTGVETDYKTRQAMDQRLDEVLADLCIPGAIWKLSSGQPAVPIQLRRTELHPLAKGWQKFIIHSLVPMRNKSEVTIARAILIHSIMRGEEVRAEDIIADNMEVIAQGLKSKGNLGFPSTIYKLCKDAGVPLREFRRTSKIPEEKYITAKRMESSRIPRNLPQQQGDDNEDEPMPQARGGNDEEEEQQQHHDFQQPPQQGFPDFQPYYESQYHEDLQGIEEHLSSMQFLQQSFYENMQKSQADYMEEVKQIKEKQEEMWSNNNGFQSQFQQEQERLAHEIQEVRKSQISQNLVNNKRLETEKNLQQAVERQGRNIAKMRKQLTLWIRNTSAREAYTCWAHQQANPNLSEIPITQISDLMQTNAEKGRPMFYGCLKSDYGASTSSQADPQEPVPLRTAPPIPGFQPPHPPPN</sequence>
<feature type="region of interest" description="Disordered" evidence="1">
    <location>
        <begin position="266"/>
        <end position="325"/>
    </location>
</feature>
<name>A0ABU6TJY2_9FABA</name>
<evidence type="ECO:0000313" key="4">
    <source>
        <dbReference type="Proteomes" id="UP001341840"/>
    </source>
</evidence>
<feature type="region of interest" description="Disordered" evidence="1">
    <location>
        <begin position="496"/>
        <end position="531"/>
    </location>
</feature>
<comment type="caution">
    <text evidence="3">The sequence shown here is derived from an EMBL/GenBank/DDBJ whole genome shotgun (WGS) entry which is preliminary data.</text>
</comment>
<dbReference type="InterPro" id="IPR046796">
    <property type="entry name" value="Transposase_32_dom"/>
</dbReference>
<evidence type="ECO:0000313" key="3">
    <source>
        <dbReference type="EMBL" id="MED6148799.1"/>
    </source>
</evidence>
<gene>
    <name evidence="3" type="ORF">PIB30_056271</name>
</gene>
<evidence type="ECO:0000259" key="2">
    <source>
        <dbReference type="Pfam" id="PF20167"/>
    </source>
</evidence>
<accession>A0ABU6TJY2</accession>
<dbReference type="Pfam" id="PF20167">
    <property type="entry name" value="Transposase_32"/>
    <property type="match status" value="1"/>
</dbReference>
<proteinExistence type="predicted"/>
<keyword evidence="4" id="KW-1185">Reference proteome</keyword>
<dbReference type="EMBL" id="JASCZI010091069">
    <property type="protein sequence ID" value="MED6148799.1"/>
    <property type="molecule type" value="Genomic_DNA"/>
</dbReference>
<dbReference type="Proteomes" id="UP001341840">
    <property type="component" value="Unassembled WGS sequence"/>
</dbReference>
<feature type="compositionally biased region" description="Basic and acidic residues" evidence="1">
    <location>
        <begin position="266"/>
        <end position="276"/>
    </location>
</feature>
<protein>
    <recommendedName>
        <fullName evidence="2">Putative plant transposon protein domain-containing protein</fullName>
    </recommendedName>
</protein>